<keyword evidence="3" id="KW-1185">Reference proteome</keyword>
<evidence type="ECO:0000256" key="1">
    <source>
        <dbReference type="SAM" id="MobiDB-lite"/>
    </source>
</evidence>
<dbReference type="EMBL" id="FXTQ01000001">
    <property type="protein sequence ID" value="SMO41668.1"/>
    <property type="molecule type" value="Genomic_DNA"/>
</dbReference>
<dbReference type="AlphaFoldDB" id="A0A521B3K1"/>
<dbReference type="OrthoDB" id="7030114at2"/>
<dbReference type="Pfam" id="PF12244">
    <property type="entry name" value="DUF3606"/>
    <property type="match status" value="1"/>
</dbReference>
<evidence type="ECO:0000313" key="2">
    <source>
        <dbReference type="EMBL" id="SMO41668.1"/>
    </source>
</evidence>
<dbReference type="Proteomes" id="UP000319267">
    <property type="component" value="Unassembled WGS sequence"/>
</dbReference>
<evidence type="ECO:0008006" key="4">
    <source>
        <dbReference type="Google" id="ProtNLM"/>
    </source>
</evidence>
<feature type="region of interest" description="Disordered" evidence="1">
    <location>
        <begin position="1"/>
        <end position="20"/>
    </location>
</feature>
<sequence length="59" mass="6794">MSDDLNKKGQQDRSRINMNEDHEVAYWTEKFNVSREELQRAVDQAGNSADAVAQLLRSK</sequence>
<gene>
    <name evidence="2" type="ORF">SAMN06265220_101646</name>
</gene>
<name>A0A521B3K1_9FLAO</name>
<evidence type="ECO:0000313" key="3">
    <source>
        <dbReference type="Proteomes" id="UP000319267"/>
    </source>
</evidence>
<accession>A0A521B3K1</accession>
<dbReference type="InterPro" id="IPR022037">
    <property type="entry name" value="DUF3606"/>
</dbReference>
<dbReference type="RefSeq" id="WP_111377095.1">
    <property type="nucleotide sequence ID" value="NZ_CP043612.1"/>
</dbReference>
<proteinExistence type="predicted"/>
<protein>
    <recommendedName>
        <fullName evidence="4">DUF3606 domain-containing protein</fullName>
    </recommendedName>
</protein>
<organism evidence="2 3">
    <name type="scientific">Flavobacterium nitrogenifigens</name>
    <dbReference type="NCBI Taxonomy" id="1617283"/>
    <lineage>
        <taxon>Bacteria</taxon>
        <taxon>Pseudomonadati</taxon>
        <taxon>Bacteroidota</taxon>
        <taxon>Flavobacteriia</taxon>
        <taxon>Flavobacteriales</taxon>
        <taxon>Flavobacteriaceae</taxon>
        <taxon>Flavobacterium</taxon>
    </lineage>
</organism>
<reference evidence="2 3" key="1">
    <citation type="submission" date="2017-05" db="EMBL/GenBank/DDBJ databases">
        <authorList>
            <person name="Varghese N."/>
            <person name="Submissions S."/>
        </authorList>
    </citation>
    <scope>NUCLEOTIDE SEQUENCE [LARGE SCALE GENOMIC DNA]</scope>
    <source>
        <strain evidence="2 3">DSM 29982</strain>
    </source>
</reference>